<feature type="compositionally biased region" description="Basic and acidic residues" evidence="1">
    <location>
        <begin position="1"/>
        <end position="11"/>
    </location>
</feature>
<gene>
    <name evidence="2" type="ORF">EVAR_62271_1</name>
</gene>
<name>A0A4C1Z0I2_EUMVA</name>
<feature type="region of interest" description="Disordered" evidence="1">
    <location>
        <begin position="1"/>
        <end position="30"/>
    </location>
</feature>
<comment type="caution">
    <text evidence="2">The sequence shown here is derived from an EMBL/GenBank/DDBJ whole genome shotgun (WGS) entry which is preliminary data.</text>
</comment>
<evidence type="ECO:0000313" key="2">
    <source>
        <dbReference type="EMBL" id="GBP80369.1"/>
    </source>
</evidence>
<proteinExistence type="predicted"/>
<dbReference type="Proteomes" id="UP000299102">
    <property type="component" value="Unassembled WGS sequence"/>
</dbReference>
<feature type="compositionally biased region" description="Low complexity" evidence="1">
    <location>
        <begin position="21"/>
        <end position="30"/>
    </location>
</feature>
<reference evidence="2 3" key="1">
    <citation type="journal article" date="2019" name="Commun. Biol.">
        <title>The bagworm genome reveals a unique fibroin gene that provides high tensile strength.</title>
        <authorList>
            <person name="Kono N."/>
            <person name="Nakamura H."/>
            <person name="Ohtoshi R."/>
            <person name="Tomita M."/>
            <person name="Numata K."/>
            <person name="Arakawa K."/>
        </authorList>
    </citation>
    <scope>NUCLEOTIDE SEQUENCE [LARGE SCALE GENOMIC DNA]</scope>
</reference>
<evidence type="ECO:0000256" key="1">
    <source>
        <dbReference type="SAM" id="MobiDB-lite"/>
    </source>
</evidence>
<organism evidence="2 3">
    <name type="scientific">Eumeta variegata</name>
    <name type="common">Bagworm moth</name>
    <name type="synonym">Eumeta japonica</name>
    <dbReference type="NCBI Taxonomy" id="151549"/>
    <lineage>
        <taxon>Eukaryota</taxon>
        <taxon>Metazoa</taxon>
        <taxon>Ecdysozoa</taxon>
        <taxon>Arthropoda</taxon>
        <taxon>Hexapoda</taxon>
        <taxon>Insecta</taxon>
        <taxon>Pterygota</taxon>
        <taxon>Neoptera</taxon>
        <taxon>Endopterygota</taxon>
        <taxon>Lepidoptera</taxon>
        <taxon>Glossata</taxon>
        <taxon>Ditrysia</taxon>
        <taxon>Tineoidea</taxon>
        <taxon>Psychidae</taxon>
        <taxon>Oiketicinae</taxon>
        <taxon>Eumeta</taxon>
    </lineage>
</organism>
<dbReference type="EMBL" id="BGZK01001459">
    <property type="protein sequence ID" value="GBP80369.1"/>
    <property type="molecule type" value="Genomic_DNA"/>
</dbReference>
<evidence type="ECO:0000313" key="3">
    <source>
        <dbReference type="Proteomes" id="UP000299102"/>
    </source>
</evidence>
<keyword evidence="3" id="KW-1185">Reference proteome</keyword>
<protein>
    <submittedName>
        <fullName evidence="2">Uncharacterized protein</fullName>
    </submittedName>
</protein>
<sequence length="154" mass="17200">MDCDPQQDHSMQKMQGTHLMRQPQRQPPAQRTSIAAPAHVDAATLTVRAPPGIKRVYTPARIVGECIDSSNNYRTRFICSGLTDCLYSVGRILLYTPLGLLTRPVTAHIFFITTSRVSHLVHAQQLQSLEGDAQDLEMKRGRVGCQPQSPKMFK</sequence>
<dbReference type="AlphaFoldDB" id="A0A4C1Z0I2"/>
<accession>A0A4C1Z0I2</accession>